<sequence>MALRLLCLTLLKILGWIALLARSEASKNAEILVLRHQLAVLRRQIVCPHPSWADRAVIAARARLLPKTLRGHLFVTPGTLLRWHSDLVKRGWIYKRRSPGRPPTGPTVRELVLRMAAENRHWGYRRIAGELACLGRPVGASTVWVILKNAGIDPAPRRSGPPSTPPGCHGPPDRPLGSPAGP</sequence>
<protein>
    <recommendedName>
        <fullName evidence="4">Integrase</fullName>
    </recommendedName>
</protein>
<evidence type="ECO:0000313" key="3">
    <source>
        <dbReference type="Proteomes" id="UP001501637"/>
    </source>
</evidence>
<proteinExistence type="predicted"/>
<keyword evidence="3" id="KW-1185">Reference proteome</keyword>
<name>A0ABP6NDB7_9ACTN</name>
<dbReference type="EMBL" id="BAAAUG010000177">
    <property type="protein sequence ID" value="GAA3143421.1"/>
    <property type="molecule type" value="Genomic_DNA"/>
</dbReference>
<feature type="region of interest" description="Disordered" evidence="1">
    <location>
        <begin position="153"/>
        <end position="182"/>
    </location>
</feature>
<reference evidence="3" key="1">
    <citation type="journal article" date="2019" name="Int. J. Syst. Evol. Microbiol.">
        <title>The Global Catalogue of Microorganisms (GCM) 10K type strain sequencing project: providing services to taxonomists for standard genome sequencing and annotation.</title>
        <authorList>
            <consortium name="The Broad Institute Genomics Platform"/>
            <consortium name="The Broad Institute Genome Sequencing Center for Infectious Disease"/>
            <person name="Wu L."/>
            <person name="Ma J."/>
        </authorList>
    </citation>
    <scope>NUCLEOTIDE SEQUENCE [LARGE SCALE GENOMIC DNA]</scope>
    <source>
        <strain evidence="3">JCM 9092</strain>
    </source>
</reference>
<evidence type="ECO:0000256" key="1">
    <source>
        <dbReference type="SAM" id="MobiDB-lite"/>
    </source>
</evidence>
<gene>
    <name evidence="2" type="ORF">GCM10010449_73720</name>
</gene>
<evidence type="ECO:0000313" key="2">
    <source>
        <dbReference type="EMBL" id="GAA3143421.1"/>
    </source>
</evidence>
<dbReference type="Proteomes" id="UP001501637">
    <property type="component" value="Unassembled WGS sequence"/>
</dbReference>
<organism evidence="2 3">
    <name type="scientific">Streptomyces rectiviolaceus</name>
    <dbReference type="NCBI Taxonomy" id="332591"/>
    <lineage>
        <taxon>Bacteria</taxon>
        <taxon>Bacillati</taxon>
        <taxon>Actinomycetota</taxon>
        <taxon>Actinomycetes</taxon>
        <taxon>Kitasatosporales</taxon>
        <taxon>Streptomycetaceae</taxon>
        <taxon>Streptomyces</taxon>
    </lineage>
</organism>
<dbReference type="RefSeq" id="WP_344528823.1">
    <property type="nucleotide sequence ID" value="NZ_BAAAUG010000177.1"/>
</dbReference>
<evidence type="ECO:0008006" key="4">
    <source>
        <dbReference type="Google" id="ProtNLM"/>
    </source>
</evidence>
<comment type="caution">
    <text evidence="2">The sequence shown here is derived from an EMBL/GenBank/DDBJ whole genome shotgun (WGS) entry which is preliminary data.</text>
</comment>
<accession>A0ABP6NDB7</accession>